<feature type="region of interest" description="Disordered" evidence="13">
    <location>
        <begin position="386"/>
        <end position="405"/>
    </location>
</feature>
<evidence type="ECO:0000256" key="12">
    <source>
        <dbReference type="ARBA" id="ARBA00023136"/>
    </source>
</evidence>
<keyword evidence="17" id="KW-1185">Reference proteome</keyword>
<evidence type="ECO:0000256" key="4">
    <source>
        <dbReference type="ARBA" id="ARBA00022448"/>
    </source>
</evidence>
<evidence type="ECO:0000256" key="3">
    <source>
        <dbReference type="ARBA" id="ARBA00010747"/>
    </source>
</evidence>
<keyword evidence="5" id="KW-1003">Cell membrane</keyword>
<dbReference type="InterPro" id="IPR006471">
    <property type="entry name" value="Formate_DH_gsu"/>
</dbReference>
<dbReference type="GO" id="GO:0005886">
    <property type="term" value="C:plasma membrane"/>
    <property type="evidence" value="ECO:0007669"/>
    <property type="project" value="UniProtKB-SubCell"/>
</dbReference>
<feature type="domain" description="Cytochrome b561 bacterial/Ni-hydrogenase" evidence="15">
    <location>
        <begin position="181"/>
        <end position="362"/>
    </location>
</feature>
<evidence type="ECO:0000259" key="15">
    <source>
        <dbReference type="Pfam" id="PF01292"/>
    </source>
</evidence>
<feature type="region of interest" description="Disordered" evidence="13">
    <location>
        <begin position="38"/>
        <end position="60"/>
    </location>
</feature>
<gene>
    <name evidence="16" type="ORF">EZ242_09165</name>
</gene>
<sequence>MSVSTSSERGRMLRGLAASLLMCVGLVAGVSAQTVRPADEAPPAAAPAQPGPGGIRSQNIFDVKPDADQQKGYMEQNNAQRNQVQPGNNAPMWRAVGDGVAGYSSLPVSQAPEAGVLIQRQVQYPGSRLTTAGEAWRQVRNSWIVPYGGALLLIMLGALAIFYFTKGSMGSAQGGGRRIERFTPFERSAHWANAIAFVLLAVSGIIMAFGRFFLQPVIGTTLFGWLTYALKNVHNFVGPLFVVSVVIVFFTFVKDNLPQRGDLRWMLKAGGVFSKHEVPSHRFNAGEKVVFWGGVFFLGAIVAGSGLVLNMLIPGLLYDRGTMQVAHMIHAVAAVLMMTMFLLHIYMGTIGMRGAYKAMRTGYVDEAWAHEHHEYWAEDIKSGKIPAQRSKPAGVTAPPADVRPA</sequence>
<dbReference type="PANTHER" id="PTHR30074:SF6">
    <property type="entry name" value="FORMATE DEHYDROGENASE GAMMA SUBUNIT"/>
    <property type="match status" value="1"/>
</dbReference>
<evidence type="ECO:0000256" key="5">
    <source>
        <dbReference type="ARBA" id="ARBA00022475"/>
    </source>
</evidence>
<dbReference type="InterPro" id="IPR051817">
    <property type="entry name" value="FDH_cytochrome_b556_subunit"/>
</dbReference>
<protein>
    <submittedName>
        <fullName evidence="16">Formate dehydrogenase subunit gamma</fullName>
    </submittedName>
</protein>
<keyword evidence="6" id="KW-0349">Heme</keyword>
<dbReference type="GO" id="GO:0009055">
    <property type="term" value="F:electron transfer activity"/>
    <property type="evidence" value="ECO:0007669"/>
    <property type="project" value="InterPro"/>
</dbReference>
<evidence type="ECO:0000256" key="8">
    <source>
        <dbReference type="ARBA" id="ARBA00022723"/>
    </source>
</evidence>
<keyword evidence="7 14" id="KW-0812">Transmembrane</keyword>
<keyword evidence="8" id="KW-0479">Metal-binding</keyword>
<dbReference type="GO" id="GO:0036397">
    <property type="term" value="F:formate dehydrogenase (quinone) activity"/>
    <property type="evidence" value="ECO:0007669"/>
    <property type="project" value="TreeGrafter"/>
</dbReference>
<dbReference type="NCBIfam" id="TIGR01583">
    <property type="entry name" value="formate-DH-gamm"/>
    <property type="match status" value="1"/>
</dbReference>
<dbReference type="RefSeq" id="WP_135284827.1">
    <property type="nucleotide sequence ID" value="NZ_SMLL01000003.1"/>
</dbReference>
<feature type="transmembrane region" description="Helical" evidence="14">
    <location>
        <begin position="191"/>
        <end position="213"/>
    </location>
</feature>
<dbReference type="InterPro" id="IPR016174">
    <property type="entry name" value="Di-haem_cyt_TM"/>
</dbReference>
<feature type="transmembrane region" description="Helical" evidence="14">
    <location>
        <begin position="325"/>
        <end position="347"/>
    </location>
</feature>
<dbReference type="GO" id="GO:0009326">
    <property type="term" value="C:formate dehydrogenase complex"/>
    <property type="evidence" value="ECO:0007669"/>
    <property type="project" value="InterPro"/>
</dbReference>
<name>A0A4Z0BTG2_9BURK</name>
<dbReference type="SUPFAM" id="SSF81342">
    <property type="entry name" value="Transmembrane di-heme cytochromes"/>
    <property type="match status" value="1"/>
</dbReference>
<comment type="subcellular location">
    <subcellularLocation>
        <location evidence="2">Cell membrane</location>
        <topology evidence="2">Multi-pass membrane protein</topology>
    </subcellularLocation>
</comment>
<evidence type="ECO:0000313" key="17">
    <source>
        <dbReference type="Proteomes" id="UP000297564"/>
    </source>
</evidence>
<evidence type="ECO:0000256" key="9">
    <source>
        <dbReference type="ARBA" id="ARBA00022982"/>
    </source>
</evidence>
<feature type="transmembrane region" description="Helical" evidence="14">
    <location>
        <begin position="289"/>
        <end position="313"/>
    </location>
</feature>
<dbReference type="Pfam" id="PF01292">
    <property type="entry name" value="Ni_hydr_CYTB"/>
    <property type="match status" value="1"/>
</dbReference>
<dbReference type="Proteomes" id="UP000297564">
    <property type="component" value="Unassembled WGS sequence"/>
</dbReference>
<reference evidence="16 17" key="1">
    <citation type="submission" date="2019-03" db="EMBL/GenBank/DDBJ databases">
        <title>Ramlibacter rhizophilus CCTCC AB2015357, whole genome shotgun sequence.</title>
        <authorList>
            <person name="Zhang X."/>
            <person name="Feng G."/>
            <person name="Zhu H."/>
        </authorList>
    </citation>
    <scope>NUCLEOTIDE SEQUENCE [LARGE SCALE GENOMIC DNA]</scope>
    <source>
        <strain evidence="16 17">CCTCC AB2015357</strain>
    </source>
</reference>
<evidence type="ECO:0000256" key="2">
    <source>
        <dbReference type="ARBA" id="ARBA00004651"/>
    </source>
</evidence>
<dbReference type="GO" id="GO:0008863">
    <property type="term" value="F:formate dehydrogenase (NAD+) activity"/>
    <property type="evidence" value="ECO:0007669"/>
    <property type="project" value="InterPro"/>
</dbReference>
<evidence type="ECO:0000256" key="11">
    <source>
        <dbReference type="ARBA" id="ARBA00023004"/>
    </source>
</evidence>
<feature type="transmembrane region" description="Helical" evidence="14">
    <location>
        <begin position="144"/>
        <end position="164"/>
    </location>
</feature>
<comment type="cofactor">
    <cofactor evidence="1">
        <name>heme</name>
        <dbReference type="ChEBI" id="CHEBI:30413"/>
    </cofactor>
</comment>
<comment type="similarity">
    <text evidence="3">Belongs to the formate dehydrogenase gamma subunit family.</text>
</comment>
<keyword evidence="12 14" id="KW-0472">Membrane</keyword>
<evidence type="ECO:0000256" key="10">
    <source>
        <dbReference type="ARBA" id="ARBA00022989"/>
    </source>
</evidence>
<dbReference type="GO" id="GO:0015944">
    <property type="term" value="P:formate oxidation"/>
    <property type="evidence" value="ECO:0007669"/>
    <property type="project" value="TreeGrafter"/>
</dbReference>
<evidence type="ECO:0000256" key="1">
    <source>
        <dbReference type="ARBA" id="ARBA00001971"/>
    </source>
</evidence>
<keyword evidence="11" id="KW-0408">Iron</keyword>
<dbReference type="PANTHER" id="PTHR30074">
    <property type="entry name" value="FORMATE DEHYDROGENASE, NITRATE-INDUCIBLE, CYTOCHROME B556 FDN SUBUNIT"/>
    <property type="match status" value="1"/>
</dbReference>
<dbReference type="GO" id="GO:0009061">
    <property type="term" value="P:anaerobic respiration"/>
    <property type="evidence" value="ECO:0007669"/>
    <property type="project" value="TreeGrafter"/>
</dbReference>
<dbReference type="InterPro" id="IPR011577">
    <property type="entry name" value="Cyt_b561_bac/Ni-Hgenase"/>
</dbReference>
<feature type="transmembrane region" description="Helical" evidence="14">
    <location>
        <begin position="233"/>
        <end position="253"/>
    </location>
</feature>
<evidence type="ECO:0000256" key="7">
    <source>
        <dbReference type="ARBA" id="ARBA00022692"/>
    </source>
</evidence>
<evidence type="ECO:0000313" key="16">
    <source>
        <dbReference type="EMBL" id="TFZ01528.1"/>
    </source>
</evidence>
<dbReference type="AlphaFoldDB" id="A0A4Z0BTG2"/>
<evidence type="ECO:0000256" key="13">
    <source>
        <dbReference type="SAM" id="MobiDB-lite"/>
    </source>
</evidence>
<keyword evidence="10 14" id="KW-1133">Transmembrane helix</keyword>
<comment type="caution">
    <text evidence="16">The sequence shown here is derived from an EMBL/GenBank/DDBJ whole genome shotgun (WGS) entry which is preliminary data.</text>
</comment>
<dbReference type="GO" id="GO:0022904">
    <property type="term" value="P:respiratory electron transport chain"/>
    <property type="evidence" value="ECO:0007669"/>
    <property type="project" value="InterPro"/>
</dbReference>
<dbReference type="OrthoDB" id="9790598at2"/>
<organism evidence="16 17">
    <name type="scientific">Ramlibacter rhizophilus</name>
    <dbReference type="NCBI Taxonomy" id="1781167"/>
    <lineage>
        <taxon>Bacteria</taxon>
        <taxon>Pseudomonadati</taxon>
        <taxon>Pseudomonadota</taxon>
        <taxon>Betaproteobacteria</taxon>
        <taxon>Burkholderiales</taxon>
        <taxon>Comamonadaceae</taxon>
        <taxon>Ramlibacter</taxon>
    </lineage>
</organism>
<proteinExistence type="inferred from homology"/>
<evidence type="ECO:0000256" key="14">
    <source>
        <dbReference type="SAM" id="Phobius"/>
    </source>
</evidence>
<keyword evidence="9" id="KW-0249">Electron transport</keyword>
<dbReference type="Gene3D" id="1.20.950.20">
    <property type="entry name" value="Transmembrane di-heme cytochromes, Chain C"/>
    <property type="match status" value="1"/>
</dbReference>
<accession>A0A4Z0BTG2</accession>
<evidence type="ECO:0000256" key="6">
    <source>
        <dbReference type="ARBA" id="ARBA00022617"/>
    </source>
</evidence>
<dbReference type="GO" id="GO:0046872">
    <property type="term" value="F:metal ion binding"/>
    <property type="evidence" value="ECO:0007669"/>
    <property type="project" value="UniProtKB-KW"/>
</dbReference>
<keyword evidence="4" id="KW-0813">Transport</keyword>
<dbReference type="EMBL" id="SMLL01000003">
    <property type="protein sequence ID" value="TFZ01528.1"/>
    <property type="molecule type" value="Genomic_DNA"/>
</dbReference>